<feature type="signal peptide" evidence="1">
    <location>
        <begin position="1"/>
        <end position="27"/>
    </location>
</feature>
<protein>
    <recommendedName>
        <fullName evidence="4">Invasion associated locus B family protein</fullName>
    </recommendedName>
</protein>
<feature type="chain" id="PRO_5004740650" description="Invasion associated locus B family protein" evidence="1">
    <location>
        <begin position="28"/>
        <end position="174"/>
    </location>
</feature>
<evidence type="ECO:0000313" key="2">
    <source>
        <dbReference type="EMBL" id="AHB47420.1"/>
    </source>
</evidence>
<dbReference type="STRING" id="1029756.W911_01825"/>
<sequence length="174" mass="18547">MMALRSIPTLICSAVALLWATPLSAQSADGAVEKGRYGQWIVHQSAGDDPKICFAASQPQTKEPAGANRSAIVFYVSAWPKDGIKSEVSIKLGYPIRPDSPVAVEVGTDEFQLFAKDDRAYVADATDELKLIEALKKGNAVVVKATSARGTQTTDTYSLQGISRALQEMASACP</sequence>
<evidence type="ECO:0000313" key="3">
    <source>
        <dbReference type="Proteomes" id="UP000018542"/>
    </source>
</evidence>
<organism evidence="2 3">
    <name type="scientific">Hyphomicrobium nitrativorans NL23</name>
    <dbReference type="NCBI Taxonomy" id="1029756"/>
    <lineage>
        <taxon>Bacteria</taxon>
        <taxon>Pseudomonadati</taxon>
        <taxon>Pseudomonadota</taxon>
        <taxon>Alphaproteobacteria</taxon>
        <taxon>Hyphomicrobiales</taxon>
        <taxon>Hyphomicrobiaceae</taxon>
        <taxon>Hyphomicrobium</taxon>
    </lineage>
</organism>
<dbReference type="InterPro" id="IPR038696">
    <property type="entry name" value="IalB_sf"/>
</dbReference>
<dbReference type="KEGG" id="hni:W911_01825"/>
<dbReference type="Proteomes" id="UP000018542">
    <property type="component" value="Chromosome"/>
</dbReference>
<dbReference type="Pfam" id="PF06776">
    <property type="entry name" value="IalB"/>
    <property type="match status" value="1"/>
</dbReference>
<dbReference type="HOGENOM" id="CLU_100562_1_1_5"/>
<dbReference type="OrthoDB" id="9806572at2"/>
<evidence type="ECO:0000256" key="1">
    <source>
        <dbReference type="SAM" id="SignalP"/>
    </source>
</evidence>
<reference evidence="2 3" key="1">
    <citation type="journal article" date="2014" name="Genome Announc.">
        <title>Complete Genome Sequence of Hyphomicrobium nitrativorans Strain NL23, a Denitrifying Bacterium Isolated from Biofilm of a Methanol-Fed Denitrification System Treating Seawater at the Montreal Biodome.</title>
        <authorList>
            <person name="Martineau C."/>
            <person name="Villeneuve C."/>
            <person name="Mauffrey F."/>
            <person name="Villemur R."/>
        </authorList>
    </citation>
    <scope>NUCLEOTIDE SEQUENCE [LARGE SCALE GENOMIC DNA]</scope>
    <source>
        <strain evidence="2">NL23</strain>
    </source>
</reference>
<keyword evidence="1" id="KW-0732">Signal</keyword>
<dbReference type="PATRIC" id="fig|1029756.8.peg.388"/>
<dbReference type="InterPro" id="IPR010642">
    <property type="entry name" value="Invasion_prot_B"/>
</dbReference>
<name>V5SBK9_9HYPH</name>
<keyword evidence="3" id="KW-1185">Reference proteome</keyword>
<dbReference type="AlphaFoldDB" id="V5SBK9"/>
<dbReference type="Gene3D" id="2.60.40.1880">
    <property type="entry name" value="Invasion associated locus B (IalB) protein"/>
    <property type="match status" value="1"/>
</dbReference>
<dbReference type="EMBL" id="CP006912">
    <property type="protein sequence ID" value="AHB47420.1"/>
    <property type="molecule type" value="Genomic_DNA"/>
</dbReference>
<accession>V5SBK9</accession>
<gene>
    <name evidence="2" type="ORF">W911_01825</name>
</gene>
<dbReference type="RefSeq" id="WP_023785797.1">
    <property type="nucleotide sequence ID" value="NC_022997.1"/>
</dbReference>
<proteinExistence type="predicted"/>
<evidence type="ECO:0008006" key="4">
    <source>
        <dbReference type="Google" id="ProtNLM"/>
    </source>
</evidence>